<dbReference type="Proteomes" id="UP000692954">
    <property type="component" value="Unassembled WGS sequence"/>
</dbReference>
<proteinExistence type="predicted"/>
<gene>
    <name evidence="1" type="ORF">PSON_ATCC_30995.1.T0850034</name>
</gene>
<evidence type="ECO:0000313" key="2">
    <source>
        <dbReference type="Proteomes" id="UP000692954"/>
    </source>
</evidence>
<name>A0A8S1PRC8_9CILI</name>
<dbReference type="EMBL" id="CAJJDN010000085">
    <property type="protein sequence ID" value="CAD8105656.1"/>
    <property type="molecule type" value="Genomic_DNA"/>
</dbReference>
<protein>
    <submittedName>
        <fullName evidence="1">Uncharacterized protein</fullName>
    </submittedName>
</protein>
<evidence type="ECO:0000313" key="1">
    <source>
        <dbReference type="EMBL" id="CAD8105656.1"/>
    </source>
</evidence>
<dbReference type="AlphaFoldDB" id="A0A8S1PRC8"/>
<reference evidence="1" key="1">
    <citation type="submission" date="2021-01" db="EMBL/GenBank/DDBJ databases">
        <authorList>
            <consortium name="Genoscope - CEA"/>
            <person name="William W."/>
        </authorList>
    </citation>
    <scope>NUCLEOTIDE SEQUENCE</scope>
</reference>
<comment type="caution">
    <text evidence="1">The sequence shown here is derived from an EMBL/GenBank/DDBJ whole genome shotgun (WGS) entry which is preliminary data.</text>
</comment>
<organism evidence="1 2">
    <name type="scientific">Paramecium sonneborni</name>
    <dbReference type="NCBI Taxonomy" id="65129"/>
    <lineage>
        <taxon>Eukaryota</taxon>
        <taxon>Sar</taxon>
        <taxon>Alveolata</taxon>
        <taxon>Ciliophora</taxon>
        <taxon>Intramacronucleata</taxon>
        <taxon>Oligohymenophorea</taxon>
        <taxon>Peniculida</taxon>
        <taxon>Parameciidae</taxon>
        <taxon>Paramecium</taxon>
    </lineage>
</organism>
<accession>A0A8S1PRC8</accession>
<keyword evidence="2" id="KW-1185">Reference proteome</keyword>
<sequence>MLKNLQKDLQLLSIQNQNQGVQNQIKGFFIESLNSQNLLHKVRPEVFNQILQFVEFKSYLGFRLAAKEPIKLQFK</sequence>